<sequence length="113" mass="12278">MTDDPSPPERSDDEETADAALAERARQLHRHLEATAELPIDRTANRWLGEAEAVAADVATSDLDTETILERVEKVQHLLAEVAETGHEGADDHLEAAKTVCTRILEDDGSSPP</sequence>
<evidence type="ECO:0000313" key="2">
    <source>
        <dbReference type="EMBL" id="NUB92265.1"/>
    </source>
</evidence>
<comment type="caution">
    <text evidence="2">The sequence shown here is derived from an EMBL/GenBank/DDBJ whole genome shotgun (WGS) entry which is preliminary data.</text>
</comment>
<dbReference type="AlphaFoldDB" id="A0A8J8GN96"/>
<reference evidence="2" key="1">
    <citation type="submission" date="2020-06" db="EMBL/GenBank/DDBJ databases">
        <title>Haloterrigena sp. nov., an extremely halophilic archaeon isolated from a saline sediment.</title>
        <authorList>
            <person name="Liu B.-B."/>
        </authorList>
    </citation>
    <scope>NUCLEOTIDE SEQUENCE</scope>
    <source>
        <strain evidence="2">SYSU A121-1</strain>
    </source>
</reference>
<protein>
    <recommendedName>
        <fullName evidence="1">DUF8152 domain-containing protein</fullName>
    </recommendedName>
</protein>
<evidence type="ECO:0000259" key="1">
    <source>
        <dbReference type="Pfam" id="PF26479"/>
    </source>
</evidence>
<dbReference type="Pfam" id="PF26479">
    <property type="entry name" value="DUF8152"/>
    <property type="match status" value="1"/>
</dbReference>
<dbReference type="RefSeq" id="WP_174702420.1">
    <property type="nucleotide sequence ID" value="NZ_JABURA010000001.1"/>
</dbReference>
<feature type="domain" description="DUF8152" evidence="1">
    <location>
        <begin position="25"/>
        <end position="108"/>
    </location>
</feature>
<evidence type="ECO:0000313" key="3">
    <source>
        <dbReference type="Proteomes" id="UP000728647"/>
    </source>
</evidence>
<name>A0A8J8GN96_9EURY</name>
<dbReference type="EMBL" id="JABURA010000001">
    <property type="protein sequence ID" value="NUB92265.1"/>
    <property type="molecule type" value="Genomic_DNA"/>
</dbReference>
<gene>
    <name evidence="2" type="ORF">HT576_14705</name>
</gene>
<organism evidence="2 3">
    <name type="scientific">Haloterrigena gelatinilytica</name>
    <dbReference type="NCBI Taxonomy" id="2741724"/>
    <lineage>
        <taxon>Archaea</taxon>
        <taxon>Methanobacteriati</taxon>
        <taxon>Methanobacteriota</taxon>
        <taxon>Stenosarchaea group</taxon>
        <taxon>Halobacteria</taxon>
        <taxon>Halobacteriales</taxon>
        <taxon>Natrialbaceae</taxon>
        <taxon>Haloterrigena</taxon>
    </lineage>
</organism>
<dbReference type="Proteomes" id="UP000728647">
    <property type="component" value="Unassembled WGS sequence"/>
</dbReference>
<dbReference type="InterPro" id="IPR058465">
    <property type="entry name" value="DUF8152"/>
</dbReference>
<proteinExistence type="predicted"/>
<accession>A0A8J8GN96</accession>